<keyword evidence="3" id="KW-0812">Transmembrane</keyword>
<feature type="compositionally biased region" description="Polar residues" evidence="2">
    <location>
        <begin position="480"/>
        <end position="494"/>
    </location>
</feature>
<gene>
    <name evidence="4" type="ORF">PCHAJ_000500400</name>
</gene>
<evidence type="ECO:0000256" key="1">
    <source>
        <dbReference type="SAM" id="Coils"/>
    </source>
</evidence>
<name>A0A1C6WDI5_PLACU</name>
<feature type="compositionally biased region" description="Polar residues" evidence="2">
    <location>
        <begin position="520"/>
        <end position="530"/>
    </location>
</feature>
<sequence>MGLEACNTFNEIDKLFIDYEVNEKEFNASSGLYNKYCPVKNGSNRCDTDYEKLSAISGYAYVELTKNEQMNLDSAYDPSLEFLVMGWCHRLYKISKDHKLSLKDSFEKYLNNYRGNFNYRSILYNKKHLMDSNIAIMNLFYLLFQQICETINTYETYNVQHHQYISGFTQSHIMYSKLYKLVNQCGPYIQLLNHLKTIYDELKKAVIKYNDYDPSLNSQLIELLSIDKTKFGSGFNSAGCNRVHQMLEKKISKLKNEGQEEQDELNTLMELLVYDEDDDGDDAVDNAYSGGDAVDNAYSGGDAVDNVDGGEKEGDTMESIDNTPQNHETDLGNSLDQSNISNGAPNQSQCDTTDNTDDLNDKEQPKHKPEQTLDNSQSSYKSPENPSDEQLPKETAQENHDTAKESKDDTQEPSLTKKESTVETIQSMKSVVNLFKPHLLSVYNTLTDIGNNAYEKTLQTLQNASSKLTELSNELDKAINQPNKETVTPPSGNNGLKPGDSESDPPSSDDPSVDPPPMLPNSQPEPTKQSENGDKQDEGLKEKDQQSPSTIPEPSDGSINTKPYQVTKQDVSGNNINGIISENVSSMDILKKHKLMVFSVIAIAIPITLAIMYKYLGLGWRKKLKRKKNMKKVVNLISGKKTENIAINSIWGKRQTKIIINSSNQKKQTKDSINSVCSLKSPLLNIYKLMEADPLPFINLFFLLIFFVYKRKDILLNDKFN</sequence>
<dbReference type="Proteomes" id="UP000507163">
    <property type="component" value="Unassembled WGS sequence"/>
</dbReference>
<feature type="region of interest" description="Disordered" evidence="2">
    <location>
        <begin position="277"/>
        <end position="421"/>
    </location>
</feature>
<feature type="region of interest" description="Disordered" evidence="2">
    <location>
        <begin position="479"/>
        <end position="571"/>
    </location>
</feature>
<feature type="compositionally biased region" description="Polar residues" evidence="2">
    <location>
        <begin position="372"/>
        <end position="385"/>
    </location>
</feature>
<accession>A0A1C6WDI5</accession>
<dbReference type="Pfam" id="PF06022">
    <property type="entry name" value="Cir_Bir_Yir"/>
    <property type="match status" value="1"/>
</dbReference>
<feature type="transmembrane region" description="Helical" evidence="3">
    <location>
        <begin position="595"/>
        <end position="616"/>
    </location>
</feature>
<feature type="compositionally biased region" description="Basic and acidic residues" evidence="2">
    <location>
        <begin position="531"/>
        <end position="545"/>
    </location>
</feature>
<organism evidence="4">
    <name type="scientific">Plasmodium chabaudi chabaudi</name>
    <dbReference type="NCBI Taxonomy" id="31271"/>
    <lineage>
        <taxon>Eukaryota</taxon>
        <taxon>Sar</taxon>
        <taxon>Alveolata</taxon>
        <taxon>Apicomplexa</taxon>
        <taxon>Aconoidasida</taxon>
        <taxon>Haemosporida</taxon>
        <taxon>Plasmodiidae</taxon>
        <taxon>Plasmodium</taxon>
        <taxon>Plasmodium (Vinckeia)</taxon>
    </lineage>
</organism>
<feature type="compositionally biased region" description="Basic and acidic residues" evidence="2">
    <location>
        <begin position="390"/>
        <end position="421"/>
    </location>
</feature>
<evidence type="ECO:0000256" key="3">
    <source>
        <dbReference type="SAM" id="Phobius"/>
    </source>
</evidence>
<reference evidence="4" key="1">
    <citation type="submission" date="2016-08" db="EMBL/GenBank/DDBJ databases">
        <authorList>
            <consortium name="Pathogen Informatics"/>
        </authorList>
    </citation>
    <scope>NUCLEOTIDE SEQUENCE</scope>
    <source>
        <strain evidence="4">AJ</strain>
    </source>
</reference>
<dbReference type="InterPro" id="IPR006477">
    <property type="entry name" value="Yir_bir_cir"/>
</dbReference>
<evidence type="ECO:0000256" key="2">
    <source>
        <dbReference type="SAM" id="MobiDB-lite"/>
    </source>
</evidence>
<feature type="transmembrane region" description="Helical" evidence="3">
    <location>
        <begin position="689"/>
        <end position="709"/>
    </location>
</feature>
<feature type="compositionally biased region" description="Basic and acidic residues" evidence="2">
    <location>
        <begin position="359"/>
        <end position="371"/>
    </location>
</feature>
<feature type="coiled-coil region" evidence="1">
    <location>
        <begin position="244"/>
        <end position="271"/>
    </location>
</feature>
<feature type="compositionally biased region" description="Polar residues" evidence="2">
    <location>
        <begin position="319"/>
        <end position="350"/>
    </location>
</feature>
<keyword evidence="3" id="KW-0472">Membrane</keyword>
<keyword evidence="1" id="KW-0175">Coiled coil</keyword>
<dbReference type="EMBL" id="FMIL01000131">
    <property type="protein sequence ID" value="SCL85224.1"/>
    <property type="molecule type" value="Genomic_DNA"/>
</dbReference>
<proteinExistence type="predicted"/>
<dbReference type="AlphaFoldDB" id="A0A1C6WDI5"/>
<protein>
    <submittedName>
        <fullName evidence="4">CIR protein</fullName>
    </submittedName>
</protein>
<evidence type="ECO:0000313" key="4">
    <source>
        <dbReference type="EMBL" id="SCL85224.1"/>
    </source>
</evidence>
<feature type="compositionally biased region" description="Polar residues" evidence="2">
    <location>
        <begin position="546"/>
        <end position="570"/>
    </location>
</feature>
<keyword evidence="3" id="KW-1133">Transmembrane helix</keyword>